<dbReference type="Gene3D" id="3.40.50.1820">
    <property type="entry name" value="alpha/beta hydrolase"/>
    <property type="match status" value="1"/>
</dbReference>
<dbReference type="EMBL" id="CP015217">
    <property type="protein sequence ID" value="AOP34318.1"/>
    <property type="molecule type" value="Genomic_DNA"/>
</dbReference>
<dbReference type="RefSeq" id="WP_069607544.1">
    <property type="nucleotide sequence ID" value="NZ_CP015217.1"/>
</dbReference>
<dbReference type="Proteomes" id="UP000094197">
    <property type="component" value="Chromosome 1"/>
</dbReference>
<sequence length="293" mass="34354">MSEIESGFFQSGGYNLSYKIHKNGKDNALLLFHGFQDASDTFLYQFPFLSQHFDIYRFDYRGHGDSDWLREGNYHFIQTLVDVKTFISTFLPEKFHILGHSMGGGIGARFAGIYPERIQSLVCLEGFMSIQTPEFEKKRLKAWLDTIENNEVGTKDRKNKTFSSIDEVASRLKPVYPKLDSSKIRDLSEYLTKKTENGYQWKNDPLYKRGFPFVFSPYLTRHLWESIDSPTLIIYGKETHLMPENREEILSHFRHLEYIEMENAGHNMHHDQPDVLERLLNEFYKKHGLISNS</sequence>
<dbReference type="AlphaFoldDB" id="A0A1D7UXK3"/>
<dbReference type="InterPro" id="IPR000073">
    <property type="entry name" value="AB_hydrolase_1"/>
</dbReference>
<accession>A0A1D7UXK3</accession>
<dbReference type="InterPro" id="IPR000639">
    <property type="entry name" value="Epox_hydrolase-like"/>
</dbReference>
<gene>
    <name evidence="2" type="ORF">A0128_10940</name>
</gene>
<keyword evidence="2" id="KW-0378">Hydrolase</keyword>
<evidence type="ECO:0000313" key="3">
    <source>
        <dbReference type="Proteomes" id="UP000094197"/>
    </source>
</evidence>
<evidence type="ECO:0000259" key="1">
    <source>
        <dbReference type="Pfam" id="PF00561"/>
    </source>
</evidence>
<dbReference type="GO" id="GO:0016787">
    <property type="term" value="F:hydrolase activity"/>
    <property type="evidence" value="ECO:0007669"/>
    <property type="project" value="UniProtKB-KW"/>
</dbReference>
<dbReference type="PRINTS" id="PR00412">
    <property type="entry name" value="EPOXHYDRLASE"/>
</dbReference>
<dbReference type="PANTHER" id="PTHR43798:SF33">
    <property type="entry name" value="HYDROLASE, PUTATIVE (AFU_ORTHOLOGUE AFUA_2G14860)-RELATED"/>
    <property type="match status" value="1"/>
</dbReference>
<dbReference type="SUPFAM" id="SSF53474">
    <property type="entry name" value="alpha/beta-Hydrolases"/>
    <property type="match status" value="1"/>
</dbReference>
<dbReference type="KEGG" id="laj:A0128_10940"/>
<protein>
    <submittedName>
        <fullName evidence="2">Hydrolase</fullName>
    </submittedName>
</protein>
<name>A0A1D7UXK3_9LEPT</name>
<dbReference type="PANTHER" id="PTHR43798">
    <property type="entry name" value="MONOACYLGLYCEROL LIPASE"/>
    <property type="match status" value="1"/>
</dbReference>
<reference evidence="2 3" key="1">
    <citation type="submission" date="2016-04" db="EMBL/GenBank/DDBJ databases">
        <title>Complete genome seqeunce of Leptospira alstonii serovar Room22.</title>
        <authorList>
            <person name="Nally J.E."/>
            <person name="Bayles D.O."/>
            <person name="Hurley D."/>
            <person name="Fanning S."/>
            <person name="McMahon B.J."/>
            <person name="Arent Z."/>
        </authorList>
    </citation>
    <scope>NUCLEOTIDE SEQUENCE [LARGE SCALE GENOMIC DNA]</scope>
    <source>
        <strain evidence="2 3">GWTS #1</strain>
    </source>
</reference>
<dbReference type="PRINTS" id="PR00111">
    <property type="entry name" value="ABHYDROLASE"/>
</dbReference>
<dbReference type="InterPro" id="IPR029058">
    <property type="entry name" value="AB_hydrolase_fold"/>
</dbReference>
<keyword evidence="3" id="KW-1185">Reference proteome</keyword>
<dbReference type="OrthoDB" id="9808398at2"/>
<organism evidence="2 3">
    <name type="scientific">Leptospira tipperaryensis</name>
    <dbReference type="NCBI Taxonomy" id="2564040"/>
    <lineage>
        <taxon>Bacteria</taxon>
        <taxon>Pseudomonadati</taxon>
        <taxon>Spirochaetota</taxon>
        <taxon>Spirochaetia</taxon>
        <taxon>Leptospirales</taxon>
        <taxon>Leptospiraceae</taxon>
        <taxon>Leptospira</taxon>
    </lineage>
</organism>
<proteinExistence type="predicted"/>
<dbReference type="GO" id="GO:0016020">
    <property type="term" value="C:membrane"/>
    <property type="evidence" value="ECO:0007669"/>
    <property type="project" value="TreeGrafter"/>
</dbReference>
<feature type="domain" description="AB hydrolase-1" evidence="1">
    <location>
        <begin position="27"/>
        <end position="272"/>
    </location>
</feature>
<evidence type="ECO:0000313" key="2">
    <source>
        <dbReference type="EMBL" id="AOP34318.1"/>
    </source>
</evidence>
<dbReference type="InterPro" id="IPR050266">
    <property type="entry name" value="AB_hydrolase_sf"/>
</dbReference>
<dbReference type="Pfam" id="PF00561">
    <property type="entry name" value="Abhydrolase_1"/>
    <property type="match status" value="1"/>
</dbReference>